<evidence type="ECO:0000256" key="7">
    <source>
        <dbReference type="SAM" id="Phobius"/>
    </source>
</evidence>
<organism evidence="10 11">
    <name type="scientific">Carnegiea gigantea</name>
    <dbReference type="NCBI Taxonomy" id="171969"/>
    <lineage>
        <taxon>Eukaryota</taxon>
        <taxon>Viridiplantae</taxon>
        <taxon>Streptophyta</taxon>
        <taxon>Embryophyta</taxon>
        <taxon>Tracheophyta</taxon>
        <taxon>Spermatophyta</taxon>
        <taxon>Magnoliopsida</taxon>
        <taxon>eudicotyledons</taxon>
        <taxon>Gunneridae</taxon>
        <taxon>Pentapetalae</taxon>
        <taxon>Caryophyllales</taxon>
        <taxon>Cactineae</taxon>
        <taxon>Cactaceae</taxon>
        <taxon>Cactoideae</taxon>
        <taxon>Echinocereeae</taxon>
        <taxon>Carnegiea</taxon>
    </lineage>
</organism>
<feature type="transmembrane region" description="Helical" evidence="7">
    <location>
        <begin position="12"/>
        <end position="31"/>
    </location>
</feature>
<accession>A0A9Q1QKR9</accession>
<evidence type="ECO:0000256" key="4">
    <source>
        <dbReference type="ARBA" id="ARBA00022968"/>
    </source>
</evidence>
<dbReference type="Pfam" id="PF13839">
    <property type="entry name" value="PC-Esterase"/>
    <property type="match status" value="1"/>
</dbReference>
<reference evidence="10" key="1">
    <citation type="submission" date="2022-04" db="EMBL/GenBank/DDBJ databases">
        <title>Carnegiea gigantea Genome sequencing and assembly v2.</title>
        <authorList>
            <person name="Copetti D."/>
            <person name="Sanderson M.J."/>
            <person name="Burquez A."/>
            <person name="Wojciechowski M.F."/>
        </authorList>
    </citation>
    <scope>NUCLEOTIDE SEQUENCE</scope>
    <source>
        <strain evidence="10">SGP5-SGP5p</strain>
        <tissue evidence="10">Aerial part</tissue>
    </source>
</reference>
<dbReference type="Proteomes" id="UP001153076">
    <property type="component" value="Unassembled WGS sequence"/>
</dbReference>
<dbReference type="AlphaFoldDB" id="A0A9Q1QKR9"/>
<evidence type="ECO:0000256" key="3">
    <source>
        <dbReference type="ARBA" id="ARBA00022692"/>
    </source>
</evidence>
<keyword evidence="11" id="KW-1185">Reference proteome</keyword>
<evidence type="ECO:0000256" key="1">
    <source>
        <dbReference type="ARBA" id="ARBA00004167"/>
    </source>
</evidence>
<comment type="subcellular location">
    <subcellularLocation>
        <location evidence="1">Membrane</location>
        <topology evidence="1">Single-pass membrane protein</topology>
    </subcellularLocation>
</comment>
<dbReference type="GO" id="GO:0005794">
    <property type="term" value="C:Golgi apparatus"/>
    <property type="evidence" value="ECO:0007669"/>
    <property type="project" value="TreeGrafter"/>
</dbReference>
<evidence type="ECO:0000259" key="8">
    <source>
        <dbReference type="Pfam" id="PF13839"/>
    </source>
</evidence>
<evidence type="ECO:0000313" key="11">
    <source>
        <dbReference type="Proteomes" id="UP001153076"/>
    </source>
</evidence>
<feature type="domain" description="Trichome birefringence-like N-terminal" evidence="9">
    <location>
        <begin position="69"/>
        <end position="124"/>
    </location>
</feature>
<evidence type="ECO:0000256" key="6">
    <source>
        <dbReference type="ARBA" id="ARBA00023136"/>
    </source>
</evidence>
<evidence type="ECO:0000256" key="2">
    <source>
        <dbReference type="ARBA" id="ARBA00007727"/>
    </source>
</evidence>
<proteinExistence type="inferred from homology"/>
<keyword evidence="5 7" id="KW-1133">Transmembrane helix</keyword>
<keyword evidence="4" id="KW-0735">Signal-anchor</keyword>
<evidence type="ECO:0000256" key="5">
    <source>
        <dbReference type="ARBA" id="ARBA00022989"/>
    </source>
</evidence>
<keyword evidence="3 7" id="KW-0812">Transmembrane</keyword>
<protein>
    <recommendedName>
        <fullName evidence="12">Trichome birefringence-like N-terminal domain-containing protein</fullName>
    </recommendedName>
</protein>
<evidence type="ECO:0000259" key="9">
    <source>
        <dbReference type="Pfam" id="PF14416"/>
    </source>
</evidence>
<evidence type="ECO:0008006" key="12">
    <source>
        <dbReference type="Google" id="ProtNLM"/>
    </source>
</evidence>
<dbReference type="PANTHER" id="PTHR32285:SF38">
    <property type="entry name" value="OS01G0614300 PROTEIN"/>
    <property type="match status" value="1"/>
</dbReference>
<dbReference type="GO" id="GO:0016413">
    <property type="term" value="F:O-acetyltransferase activity"/>
    <property type="evidence" value="ECO:0007669"/>
    <property type="project" value="InterPro"/>
</dbReference>
<dbReference type="InterPro" id="IPR029962">
    <property type="entry name" value="TBL"/>
</dbReference>
<gene>
    <name evidence="10" type="ORF">Cgig2_001295</name>
</gene>
<dbReference type="EMBL" id="JAKOGI010000066">
    <property type="protein sequence ID" value="KAJ8445977.1"/>
    <property type="molecule type" value="Genomic_DNA"/>
</dbReference>
<dbReference type="Pfam" id="PF14416">
    <property type="entry name" value="PMR5N"/>
    <property type="match status" value="1"/>
</dbReference>
<name>A0A9Q1QKR9_9CARY</name>
<comment type="caution">
    <text evidence="10">The sequence shown here is derived from an EMBL/GenBank/DDBJ whole genome shotgun (WGS) entry which is preliminary data.</text>
</comment>
<sequence>MEFKSSFLETWKFSAFGSLVGCVFVFLFLFLHQSDLYVTFSAAKNALIQSKGNFTSHPVDKVENKTENKCNIFEGKWVFKPEVRTDNFSYDALRCPFIDEKFNCRKNWRTDSEYEKWSWEATNCAIPLFDGRDMLERLRDKRIILVGDSLNRNQWESLACLLYASIPTAEADAERRSYKFFKVKKYNFTLEFFWSPFIVELDKNHESGRKVLKLDKLPPTSEEWRGADVMVFNSGHWWAQTGNYKFWDVFQYEGVLTEDMPREQAFKRGMETWARWVSNNVDPTKTKLFFRSLSPEHEKQWCYKSSQLMKDDETFIPKFPKWVSETIEGLIKKMNKETQVVKYLNITKLSQYRRDAHPSIYRSTKFKDGLEKVNLRALADCSHWCLPGLPDTWNRLLYASLFFDS</sequence>
<evidence type="ECO:0000313" key="10">
    <source>
        <dbReference type="EMBL" id="KAJ8445977.1"/>
    </source>
</evidence>
<dbReference type="PANTHER" id="PTHR32285">
    <property type="entry name" value="PROTEIN TRICHOME BIREFRINGENCE-LIKE 9-RELATED"/>
    <property type="match status" value="1"/>
</dbReference>
<dbReference type="InterPro" id="IPR025846">
    <property type="entry name" value="TBL_N"/>
</dbReference>
<feature type="domain" description="Trichome birefringence-like C-terminal" evidence="8">
    <location>
        <begin position="126"/>
        <end position="399"/>
    </location>
</feature>
<dbReference type="GO" id="GO:0016020">
    <property type="term" value="C:membrane"/>
    <property type="evidence" value="ECO:0007669"/>
    <property type="project" value="UniProtKB-SubCell"/>
</dbReference>
<dbReference type="InterPro" id="IPR026057">
    <property type="entry name" value="TBL_C"/>
</dbReference>
<comment type="similarity">
    <text evidence="2">Belongs to the PC-esterase family. TBL subfamily.</text>
</comment>
<dbReference type="OrthoDB" id="737117at2759"/>
<keyword evidence="6 7" id="KW-0472">Membrane</keyword>